<evidence type="ECO:0000313" key="2">
    <source>
        <dbReference type="Proteomes" id="UP000647587"/>
    </source>
</evidence>
<gene>
    <name evidence="1" type="ORF">GCM10008955_15320</name>
</gene>
<accession>A0ABQ2EUR8</accession>
<proteinExistence type="predicted"/>
<dbReference type="RefSeq" id="WP_373291875.1">
    <property type="nucleotide sequence ID" value="NZ_BMPP01000005.1"/>
</dbReference>
<comment type="caution">
    <text evidence="1">The sequence shown here is derived from an EMBL/GenBank/DDBJ whole genome shotgun (WGS) entry which is preliminary data.</text>
</comment>
<dbReference type="InterPro" id="IPR045384">
    <property type="entry name" value="DUF6527"/>
</dbReference>
<evidence type="ECO:0000313" key="1">
    <source>
        <dbReference type="EMBL" id="GGK22777.1"/>
    </source>
</evidence>
<sequence length="77" mass="8682">MHAYVIGEERKHSSYFVCCPGCSQVLTLNTQNEATKPRWTETGSLEEGTLTIRASIWHTPDGCGWYSWLNQGIFTSV</sequence>
<dbReference type="Pfam" id="PF20137">
    <property type="entry name" value="BubE"/>
    <property type="match status" value="1"/>
</dbReference>
<reference evidence="2" key="1">
    <citation type="journal article" date="2019" name="Int. J. Syst. Evol. Microbiol.">
        <title>The Global Catalogue of Microorganisms (GCM) 10K type strain sequencing project: providing services to taxonomists for standard genome sequencing and annotation.</title>
        <authorList>
            <consortium name="The Broad Institute Genomics Platform"/>
            <consortium name="The Broad Institute Genome Sequencing Center for Infectious Disease"/>
            <person name="Wu L."/>
            <person name="Ma J."/>
        </authorList>
    </citation>
    <scope>NUCLEOTIDE SEQUENCE [LARGE SCALE GENOMIC DNA]</scope>
    <source>
        <strain evidence="2">JCM 30331</strain>
    </source>
</reference>
<dbReference type="Proteomes" id="UP000647587">
    <property type="component" value="Unassembled WGS sequence"/>
</dbReference>
<keyword evidence="2" id="KW-1185">Reference proteome</keyword>
<name>A0ABQ2EUR8_9DEIO</name>
<protein>
    <submittedName>
        <fullName evidence="1">Uncharacterized protein</fullName>
    </submittedName>
</protein>
<organism evidence="1 2">
    <name type="scientific">Deinococcus malanensis</name>
    <dbReference type="NCBI Taxonomy" id="1706855"/>
    <lineage>
        <taxon>Bacteria</taxon>
        <taxon>Thermotogati</taxon>
        <taxon>Deinococcota</taxon>
        <taxon>Deinococci</taxon>
        <taxon>Deinococcales</taxon>
        <taxon>Deinococcaceae</taxon>
        <taxon>Deinococcus</taxon>
    </lineage>
</organism>
<dbReference type="EMBL" id="BMPP01000005">
    <property type="protein sequence ID" value="GGK22777.1"/>
    <property type="molecule type" value="Genomic_DNA"/>
</dbReference>